<evidence type="ECO:0000313" key="1">
    <source>
        <dbReference type="EMBL" id="KAI8527239.1"/>
    </source>
</evidence>
<dbReference type="Proteomes" id="UP001062846">
    <property type="component" value="Chromosome 12"/>
</dbReference>
<protein>
    <submittedName>
        <fullName evidence="1">Uncharacterized protein</fullName>
    </submittedName>
</protein>
<gene>
    <name evidence="1" type="ORF">RHMOL_Rhmol12G0060100</name>
</gene>
<comment type="caution">
    <text evidence="1">The sequence shown here is derived from an EMBL/GenBank/DDBJ whole genome shotgun (WGS) entry which is preliminary data.</text>
</comment>
<organism evidence="1 2">
    <name type="scientific">Rhododendron molle</name>
    <name type="common">Chinese azalea</name>
    <name type="synonym">Azalea mollis</name>
    <dbReference type="NCBI Taxonomy" id="49168"/>
    <lineage>
        <taxon>Eukaryota</taxon>
        <taxon>Viridiplantae</taxon>
        <taxon>Streptophyta</taxon>
        <taxon>Embryophyta</taxon>
        <taxon>Tracheophyta</taxon>
        <taxon>Spermatophyta</taxon>
        <taxon>Magnoliopsida</taxon>
        <taxon>eudicotyledons</taxon>
        <taxon>Gunneridae</taxon>
        <taxon>Pentapetalae</taxon>
        <taxon>asterids</taxon>
        <taxon>Ericales</taxon>
        <taxon>Ericaceae</taxon>
        <taxon>Ericoideae</taxon>
        <taxon>Rhodoreae</taxon>
        <taxon>Rhododendron</taxon>
    </lineage>
</organism>
<dbReference type="EMBL" id="CM046399">
    <property type="protein sequence ID" value="KAI8527239.1"/>
    <property type="molecule type" value="Genomic_DNA"/>
</dbReference>
<proteinExistence type="predicted"/>
<name>A0ACC0LFS1_RHOML</name>
<keyword evidence="2" id="KW-1185">Reference proteome</keyword>
<sequence length="233" mass="26086">MPRKLLNIHCSNALGLELSGLVVGNPFGLLVWTPPQLQDGWRTFSADKWQRKLQWKTWQLSFKFVGLSGKLETLMFSRVRPLALEKRLRLLLLALGITSMQFLELLDPILPNLPGSIVRSPSSLLEFNIDGAYKSTSSAAAFGVIARDCGGSAQLWRTGKVVVASALVIEAWALRIACGIARDMGLSEAIFESDYLELIYCFDIPSATRPWEIWAIVEDIDDWGKNRNWLYSA</sequence>
<evidence type="ECO:0000313" key="2">
    <source>
        <dbReference type="Proteomes" id="UP001062846"/>
    </source>
</evidence>
<reference evidence="1" key="1">
    <citation type="submission" date="2022-02" db="EMBL/GenBank/DDBJ databases">
        <title>Plant Genome Project.</title>
        <authorList>
            <person name="Zhang R.-G."/>
        </authorList>
    </citation>
    <scope>NUCLEOTIDE SEQUENCE</scope>
    <source>
        <strain evidence="1">AT1</strain>
    </source>
</reference>
<accession>A0ACC0LFS1</accession>